<feature type="domain" description="Tyrosine specific protein phosphatases" evidence="2">
    <location>
        <begin position="266"/>
        <end position="339"/>
    </location>
</feature>
<dbReference type="SUPFAM" id="SSF52799">
    <property type="entry name" value="(Phosphotyrosine protein) phosphatases II"/>
    <property type="match status" value="1"/>
</dbReference>
<dbReference type="Gene3D" id="3.90.190.10">
    <property type="entry name" value="Protein tyrosine phosphatase superfamily"/>
    <property type="match status" value="1"/>
</dbReference>
<dbReference type="GO" id="GO:0004725">
    <property type="term" value="F:protein tyrosine phosphatase activity"/>
    <property type="evidence" value="ECO:0007669"/>
    <property type="project" value="InterPro"/>
</dbReference>
<keyword evidence="3" id="KW-0675">Receptor</keyword>
<dbReference type="InterPro" id="IPR052782">
    <property type="entry name" value="Oocyte-zygote_transition_reg"/>
</dbReference>
<dbReference type="CDD" id="cd00047">
    <property type="entry name" value="PTPc"/>
    <property type="match status" value="1"/>
</dbReference>
<dbReference type="PROSITE" id="PS50056">
    <property type="entry name" value="TYR_PHOSPHATASE_2"/>
    <property type="match status" value="1"/>
</dbReference>
<accession>F1L562</accession>
<dbReference type="PANTHER" id="PTHR46163">
    <property type="entry name" value="TYROSINE-PROTEIN PHOSPHATASE-RELATED"/>
    <property type="match status" value="1"/>
</dbReference>
<dbReference type="PRINTS" id="PR00700">
    <property type="entry name" value="PRTYPHPHTASE"/>
</dbReference>
<dbReference type="PROSITE" id="PS50055">
    <property type="entry name" value="TYR_PHOSPHATASE_PTP"/>
    <property type="match status" value="1"/>
</dbReference>
<dbReference type="Pfam" id="PF00102">
    <property type="entry name" value="Y_phosphatase"/>
    <property type="match status" value="1"/>
</dbReference>
<organism evidence="3">
    <name type="scientific">Ascaris suum</name>
    <name type="common">Pig roundworm</name>
    <name type="synonym">Ascaris lumbricoides</name>
    <dbReference type="NCBI Taxonomy" id="6253"/>
    <lineage>
        <taxon>Eukaryota</taxon>
        <taxon>Metazoa</taxon>
        <taxon>Ecdysozoa</taxon>
        <taxon>Nematoda</taxon>
        <taxon>Chromadorea</taxon>
        <taxon>Rhabditida</taxon>
        <taxon>Spirurina</taxon>
        <taxon>Ascaridomorpha</taxon>
        <taxon>Ascaridoidea</taxon>
        <taxon>Ascarididae</taxon>
        <taxon>Ascaris</taxon>
    </lineage>
</organism>
<evidence type="ECO:0000313" key="3">
    <source>
        <dbReference type="EMBL" id="ADY45266.1"/>
    </source>
</evidence>
<proteinExistence type="evidence at transcript level"/>
<reference evidence="3" key="1">
    <citation type="journal article" date="2011" name="Genome Res.">
        <title>Deep small RNA sequencing from the nematode Ascaris reveals conservation, functional diversification, and novel developmental profiles.</title>
        <authorList>
            <person name="Wang J."/>
            <person name="Czech B."/>
            <person name="Crunk A."/>
            <person name="Wallace A."/>
            <person name="Mitreva M."/>
            <person name="Hannon G.J."/>
            <person name="Davis R.E."/>
        </authorList>
    </citation>
    <scope>NUCLEOTIDE SEQUENCE</scope>
</reference>
<protein>
    <submittedName>
        <fullName evidence="3">Tyrosine-protein phosphatase non-receptor type 3</fullName>
    </submittedName>
</protein>
<dbReference type="EMBL" id="JI171573">
    <property type="protein sequence ID" value="ADY45266.1"/>
    <property type="molecule type" value="mRNA"/>
</dbReference>
<dbReference type="InterPro" id="IPR003595">
    <property type="entry name" value="Tyr_Pase_cat"/>
</dbReference>
<name>F1L562_ASCSU</name>
<feature type="domain" description="Tyrosine-protein phosphatase" evidence="1">
    <location>
        <begin position="116"/>
        <end position="348"/>
    </location>
</feature>
<sequence length="389" mass="44392">MPPKRRVMTRGRLECSVENEGRGRYSAKKRDERWKLTKEGKTVCTRRLAHEPRAPIGTKFVHKSADSTSSARGKLTGAEQWLQTVEELGVRGIRKQFVHDVKGYAPGGAQTAWEAEKNVDKNRYEDIQLLDKTRVIIKNSPDKSDYIHASYVQIYPGITYICAQGPLTNTIEQFWIMVVQEQSKVLLQLCRFTENGKEQCAEYFPLDKDTKDYGSVHVHVLEKSTNIVTLKKVARAKIEVTYAGTKLEVLHVLYSGWPDHFVADSPSVCREVRNLVNKHYDGKPVIVHCSAGVGRTGTYAAIEMAIQRLKRSEVTSICDVVKALRDQRVGAIQNDQQYLFIYRMVIEILIADDVLSKDQNVINFIKEYDEVIQRKRCERQKKGSKLSTK</sequence>
<evidence type="ECO:0000259" key="2">
    <source>
        <dbReference type="PROSITE" id="PS50056"/>
    </source>
</evidence>
<dbReference type="InterPro" id="IPR016130">
    <property type="entry name" value="Tyr_Pase_AS"/>
</dbReference>
<dbReference type="AlphaFoldDB" id="F1L562"/>
<dbReference type="InterPro" id="IPR029021">
    <property type="entry name" value="Prot-tyrosine_phosphatase-like"/>
</dbReference>
<dbReference type="SMART" id="SM00194">
    <property type="entry name" value="PTPc"/>
    <property type="match status" value="1"/>
</dbReference>
<evidence type="ECO:0000259" key="1">
    <source>
        <dbReference type="PROSITE" id="PS50055"/>
    </source>
</evidence>
<dbReference type="SMART" id="SM00404">
    <property type="entry name" value="PTPc_motif"/>
    <property type="match status" value="1"/>
</dbReference>
<dbReference type="InterPro" id="IPR000387">
    <property type="entry name" value="Tyr_Pase_dom"/>
</dbReference>
<dbReference type="PROSITE" id="PS00383">
    <property type="entry name" value="TYR_PHOSPHATASE_1"/>
    <property type="match status" value="1"/>
</dbReference>
<dbReference type="InterPro" id="IPR000242">
    <property type="entry name" value="PTP_cat"/>
</dbReference>